<gene>
    <name evidence="8" type="ORF">EV420DRAFT_1546230</name>
</gene>
<sequence length="459" mass="51180">MSEGLPLLSGPPPTPGRAESSCRKCNKEFNIIFTRSRQCNHCGYSYCHSCTDYQALMPRANSSGYEALNVCAYCIEFLQMTAASKGALRNHSLAKLRKYAHAYNIRLDHAVEKDDVIETILAARRPNGCLSPNHEEYYRQYSVPDRYGRPRGLFSRTGPGTGPIPPPPPPRRPANRQPTYEFPRPDLAPDDPPPRDRPTPPRPRAPTTPPPRQAPTTPPRQAPTTPPRPNPTRQSPPQAQAPRQTPPRQQHQQPRASRSSENLNVPRTPPRARTTSTSPPPTLNQLVEMTPASISALSIGSLKAILFSNHVNVGIILEKSDLVSKVTALVEDEKRDRERQRLAEEQEEQERIRRQREILEEIERARQAEAQQNSEADDTPVSPSPPVTPPKPPAPSSFTERGGLCVVCQDEEANIAIVDCGHLAMCRECSDLIMAGSRECPLCRTRIITEARLLRIFKT</sequence>
<dbReference type="InterPro" id="IPR017455">
    <property type="entry name" value="Znf_FYVE-rel"/>
</dbReference>
<dbReference type="PANTHER" id="PTHR14879:SF5">
    <property type="entry name" value="RING-TYPE DOMAIN-CONTAINING PROTEIN"/>
    <property type="match status" value="1"/>
</dbReference>
<dbReference type="InterPro" id="IPR001841">
    <property type="entry name" value="Znf_RING"/>
</dbReference>
<feature type="compositionally biased region" description="Pro residues" evidence="5">
    <location>
        <begin position="382"/>
        <end position="395"/>
    </location>
</feature>
<dbReference type="InterPro" id="IPR000306">
    <property type="entry name" value="Znf_FYVE"/>
</dbReference>
<feature type="compositionally biased region" description="Pro residues" evidence="5">
    <location>
        <begin position="200"/>
        <end position="230"/>
    </location>
</feature>
<feature type="region of interest" description="Disordered" evidence="5">
    <location>
        <begin position="148"/>
        <end position="285"/>
    </location>
</feature>
<evidence type="ECO:0000256" key="3">
    <source>
        <dbReference type="ARBA" id="ARBA00022833"/>
    </source>
</evidence>
<feature type="domain" description="RING-type" evidence="6">
    <location>
        <begin position="405"/>
        <end position="444"/>
    </location>
</feature>
<name>A0AA39KC36_ARMTA</name>
<dbReference type="SUPFAM" id="SSF57903">
    <property type="entry name" value="FYVE/PHD zinc finger"/>
    <property type="match status" value="1"/>
</dbReference>
<dbReference type="Pfam" id="PF13920">
    <property type="entry name" value="zf-C3HC4_3"/>
    <property type="match status" value="1"/>
</dbReference>
<dbReference type="PROSITE" id="PS50089">
    <property type="entry name" value="ZF_RING_2"/>
    <property type="match status" value="1"/>
</dbReference>
<evidence type="ECO:0000256" key="2">
    <source>
        <dbReference type="ARBA" id="ARBA00022771"/>
    </source>
</evidence>
<dbReference type="GeneID" id="85356842"/>
<dbReference type="AlphaFoldDB" id="A0AA39KC36"/>
<dbReference type="SMART" id="SM00184">
    <property type="entry name" value="RING"/>
    <property type="match status" value="2"/>
</dbReference>
<dbReference type="InterPro" id="IPR013083">
    <property type="entry name" value="Znf_RING/FYVE/PHD"/>
</dbReference>
<comment type="caution">
    <text evidence="8">The sequence shown here is derived from an EMBL/GenBank/DDBJ whole genome shotgun (WGS) entry which is preliminary data.</text>
</comment>
<feature type="compositionally biased region" description="Low complexity" evidence="5">
    <location>
        <begin position="231"/>
        <end position="260"/>
    </location>
</feature>
<evidence type="ECO:0000313" key="9">
    <source>
        <dbReference type="Proteomes" id="UP001175211"/>
    </source>
</evidence>
<evidence type="ECO:0008006" key="10">
    <source>
        <dbReference type="Google" id="ProtNLM"/>
    </source>
</evidence>
<dbReference type="RefSeq" id="XP_060330340.1">
    <property type="nucleotide sequence ID" value="XM_060473294.1"/>
</dbReference>
<dbReference type="Gene3D" id="3.30.40.10">
    <property type="entry name" value="Zinc/RING finger domain, C3HC4 (zinc finger)"/>
    <property type="match status" value="2"/>
</dbReference>
<feature type="compositionally biased region" description="Pro residues" evidence="5">
    <location>
        <begin position="162"/>
        <end position="172"/>
    </location>
</feature>
<dbReference type="EMBL" id="JAUEPS010000019">
    <property type="protein sequence ID" value="KAK0458048.1"/>
    <property type="molecule type" value="Genomic_DNA"/>
</dbReference>
<dbReference type="GO" id="GO:0008270">
    <property type="term" value="F:zinc ion binding"/>
    <property type="evidence" value="ECO:0007669"/>
    <property type="project" value="UniProtKB-KW"/>
</dbReference>
<evidence type="ECO:0000256" key="1">
    <source>
        <dbReference type="ARBA" id="ARBA00022723"/>
    </source>
</evidence>
<organism evidence="8 9">
    <name type="scientific">Armillaria tabescens</name>
    <name type="common">Ringless honey mushroom</name>
    <name type="synonym">Agaricus tabescens</name>
    <dbReference type="NCBI Taxonomy" id="1929756"/>
    <lineage>
        <taxon>Eukaryota</taxon>
        <taxon>Fungi</taxon>
        <taxon>Dikarya</taxon>
        <taxon>Basidiomycota</taxon>
        <taxon>Agaricomycotina</taxon>
        <taxon>Agaricomycetes</taxon>
        <taxon>Agaricomycetidae</taxon>
        <taxon>Agaricales</taxon>
        <taxon>Marasmiineae</taxon>
        <taxon>Physalacriaceae</taxon>
        <taxon>Desarmillaria</taxon>
    </lineage>
</organism>
<evidence type="ECO:0000259" key="6">
    <source>
        <dbReference type="PROSITE" id="PS50089"/>
    </source>
</evidence>
<feature type="domain" description="FYVE-type" evidence="7">
    <location>
        <begin position="16"/>
        <end position="79"/>
    </location>
</feature>
<dbReference type="PANTHER" id="PTHR14879">
    <property type="entry name" value="CASPASE REGULATOR, RING FINGER DOMAIN-CONTAINING"/>
    <property type="match status" value="1"/>
</dbReference>
<evidence type="ECO:0000313" key="8">
    <source>
        <dbReference type="EMBL" id="KAK0458048.1"/>
    </source>
</evidence>
<dbReference type="Pfam" id="PF01363">
    <property type="entry name" value="FYVE"/>
    <property type="match status" value="1"/>
</dbReference>
<evidence type="ECO:0000256" key="5">
    <source>
        <dbReference type="SAM" id="MobiDB-lite"/>
    </source>
</evidence>
<dbReference type="SMART" id="SM00064">
    <property type="entry name" value="FYVE"/>
    <property type="match status" value="1"/>
</dbReference>
<evidence type="ECO:0000256" key="4">
    <source>
        <dbReference type="PROSITE-ProRule" id="PRU00175"/>
    </source>
</evidence>
<keyword evidence="3" id="KW-0862">Zinc</keyword>
<protein>
    <recommendedName>
        <fullName evidence="10">RING-type domain-containing protein</fullName>
    </recommendedName>
</protein>
<feature type="region of interest" description="Disordered" evidence="5">
    <location>
        <begin position="366"/>
        <end position="397"/>
    </location>
</feature>
<keyword evidence="1" id="KW-0479">Metal-binding</keyword>
<keyword evidence="2 4" id="KW-0863">Zinc-finger</keyword>
<evidence type="ECO:0000259" key="7">
    <source>
        <dbReference type="PROSITE" id="PS50178"/>
    </source>
</evidence>
<accession>A0AA39KC36</accession>
<keyword evidence="9" id="KW-1185">Reference proteome</keyword>
<dbReference type="SUPFAM" id="SSF57850">
    <property type="entry name" value="RING/U-box"/>
    <property type="match status" value="1"/>
</dbReference>
<dbReference type="InterPro" id="IPR051728">
    <property type="entry name" value="RING-FYVE_E3_ubiquitin-ligase"/>
</dbReference>
<proteinExistence type="predicted"/>
<dbReference type="Proteomes" id="UP001175211">
    <property type="component" value="Unassembled WGS sequence"/>
</dbReference>
<dbReference type="PROSITE" id="PS50178">
    <property type="entry name" value="ZF_FYVE"/>
    <property type="match status" value="1"/>
</dbReference>
<reference evidence="8" key="1">
    <citation type="submission" date="2023-06" db="EMBL/GenBank/DDBJ databases">
        <authorList>
            <consortium name="Lawrence Berkeley National Laboratory"/>
            <person name="Ahrendt S."/>
            <person name="Sahu N."/>
            <person name="Indic B."/>
            <person name="Wong-Bajracharya J."/>
            <person name="Merenyi Z."/>
            <person name="Ke H.-M."/>
            <person name="Monk M."/>
            <person name="Kocsube S."/>
            <person name="Drula E."/>
            <person name="Lipzen A."/>
            <person name="Balint B."/>
            <person name="Henrissat B."/>
            <person name="Andreopoulos B."/>
            <person name="Martin F.M."/>
            <person name="Harder C.B."/>
            <person name="Rigling D."/>
            <person name="Ford K.L."/>
            <person name="Foster G.D."/>
            <person name="Pangilinan J."/>
            <person name="Papanicolaou A."/>
            <person name="Barry K."/>
            <person name="LaButti K."/>
            <person name="Viragh M."/>
            <person name="Koriabine M."/>
            <person name="Yan M."/>
            <person name="Riley R."/>
            <person name="Champramary S."/>
            <person name="Plett K.L."/>
            <person name="Tsai I.J."/>
            <person name="Slot J."/>
            <person name="Sipos G."/>
            <person name="Plett J."/>
            <person name="Nagy L.G."/>
            <person name="Grigoriev I.V."/>
        </authorList>
    </citation>
    <scope>NUCLEOTIDE SEQUENCE</scope>
    <source>
        <strain evidence="8">CCBAS 213</strain>
    </source>
</reference>
<dbReference type="InterPro" id="IPR011011">
    <property type="entry name" value="Znf_FYVE_PHD"/>
</dbReference>